<dbReference type="Proteomes" id="UP001187471">
    <property type="component" value="Unassembled WGS sequence"/>
</dbReference>
<comment type="caution">
    <text evidence="6">The sequence shown here is derived from an EMBL/GenBank/DDBJ whole genome shotgun (WGS) entry which is preliminary data.</text>
</comment>
<dbReference type="PRINTS" id="PR00382">
    <property type="entry name" value="LIPIDTRNSFER"/>
</dbReference>
<proteinExistence type="inferred from homology"/>
<dbReference type="InterPro" id="IPR000528">
    <property type="entry name" value="Plant_nsLTP"/>
</dbReference>
<gene>
    <name evidence="6" type="ORF">RJ640_005708</name>
</gene>
<dbReference type="SUPFAM" id="SSF47699">
    <property type="entry name" value="Bifunctional inhibitor/lipid-transfer protein/seed storage 2S albumin"/>
    <property type="match status" value="1"/>
</dbReference>
<comment type="similarity">
    <text evidence="1">Belongs to the plant LTP family.</text>
</comment>
<dbReference type="CDD" id="cd01960">
    <property type="entry name" value="nsLTP1"/>
    <property type="match status" value="1"/>
</dbReference>
<evidence type="ECO:0000256" key="4">
    <source>
        <dbReference type="SAM" id="SignalP"/>
    </source>
</evidence>
<organism evidence="6 7">
    <name type="scientific">Escallonia rubra</name>
    <dbReference type="NCBI Taxonomy" id="112253"/>
    <lineage>
        <taxon>Eukaryota</taxon>
        <taxon>Viridiplantae</taxon>
        <taxon>Streptophyta</taxon>
        <taxon>Embryophyta</taxon>
        <taxon>Tracheophyta</taxon>
        <taxon>Spermatophyta</taxon>
        <taxon>Magnoliopsida</taxon>
        <taxon>eudicotyledons</taxon>
        <taxon>Gunneridae</taxon>
        <taxon>Pentapetalae</taxon>
        <taxon>asterids</taxon>
        <taxon>campanulids</taxon>
        <taxon>Escalloniales</taxon>
        <taxon>Escalloniaceae</taxon>
        <taxon>Escallonia</taxon>
    </lineage>
</organism>
<name>A0AA88US18_9ASTE</name>
<keyword evidence="3" id="KW-0446">Lipid-binding</keyword>
<dbReference type="Pfam" id="PF00234">
    <property type="entry name" value="Tryp_alpha_amyl"/>
    <property type="match status" value="1"/>
</dbReference>
<feature type="domain" description="Bifunctional inhibitor/plant lipid transfer protein/seed storage helical" evidence="5">
    <location>
        <begin position="26"/>
        <end position="99"/>
    </location>
</feature>
<evidence type="ECO:0000313" key="6">
    <source>
        <dbReference type="EMBL" id="KAK2992221.1"/>
    </source>
</evidence>
<sequence length="116" mass="12282">MGCSMWVLGLLVLALVSNQSANAISCQEGLTNLLPCQSFLLGAGGITAPCCQGVQALNLRATSSLDRKNLCECFKRAAPAMGVQMERARQLPLLCKISVGVPIDPSTLKKVGDFEE</sequence>
<dbReference type="GO" id="GO:0008289">
    <property type="term" value="F:lipid binding"/>
    <property type="evidence" value="ECO:0007669"/>
    <property type="project" value="UniProtKB-KW"/>
</dbReference>
<protein>
    <recommendedName>
        <fullName evidence="5">Bifunctional inhibitor/plant lipid transfer protein/seed storage helical domain-containing protein</fullName>
    </recommendedName>
</protein>
<evidence type="ECO:0000313" key="7">
    <source>
        <dbReference type="Proteomes" id="UP001187471"/>
    </source>
</evidence>
<evidence type="ECO:0000256" key="3">
    <source>
        <dbReference type="ARBA" id="ARBA00023121"/>
    </source>
</evidence>
<dbReference type="InterPro" id="IPR016140">
    <property type="entry name" value="Bifunc_inhib/LTP/seed_store"/>
</dbReference>
<dbReference type="EMBL" id="JAVXUO010000425">
    <property type="protein sequence ID" value="KAK2992221.1"/>
    <property type="molecule type" value="Genomic_DNA"/>
</dbReference>
<keyword evidence="7" id="KW-1185">Reference proteome</keyword>
<evidence type="ECO:0000256" key="1">
    <source>
        <dbReference type="ARBA" id="ARBA00009748"/>
    </source>
</evidence>
<accession>A0AA88US18</accession>
<keyword evidence="2" id="KW-0813">Transport</keyword>
<feature type="signal peptide" evidence="4">
    <location>
        <begin position="1"/>
        <end position="23"/>
    </location>
</feature>
<dbReference type="InterPro" id="IPR036312">
    <property type="entry name" value="Bifun_inhib/LTP/seed_sf"/>
</dbReference>
<feature type="chain" id="PRO_5041677545" description="Bifunctional inhibitor/plant lipid transfer protein/seed storage helical domain-containing protein" evidence="4">
    <location>
        <begin position="24"/>
        <end position="116"/>
    </location>
</feature>
<dbReference type="AlphaFoldDB" id="A0AA88US18"/>
<dbReference type="Gene3D" id="1.10.110.10">
    <property type="entry name" value="Plant lipid-transfer and hydrophobic proteins"/>
    <property type="match status" value="1"/>
</dbReference>
<keyword evidence="4" id="KW-0732">Signal</keyword>
<dbReference type="GO" id="GO:0006869">
    <property type="term" value="P:lipid transport"/>
    <property type="evidence" value="ECO:0007669"/>
    <property type="project" value="InterPro"/>
</dbReference>
<evidence type="ECO:0000256" key="2">
    <source>
        <dbReference type="ARBA" id="ARBA00022448"/>
    </source>
</evidence>
<evidence type="ECO:0000259" key="5">
    <source>
        <dbReference type="Pfam" id="PF00234"/>
    </source>
</evidence>
<reference evidence="6" key="1">
    <citation type="submission" date="2022-12" db="EMBL/GenBank/DDBJ databases">
        <title>Draft genome assemblies for two species of Escallonia (Escalloniales).</title>
        <authorList>
            <person name="Chanderbali A."/>
            <person name="Dervinis C."/>
            <person name="Anghel I."/>
            <person name="Soltis D."/>
            <person name="Soltis P."/>
            <person name="Zapata F."/>
        </authorList>
    </citation>
    <scope>NUCLEOTIDE SEQUENCE</scope>
    <source>
        <strain evidence="6">UCBG92.1500</strain>
        <tissue evidence="6">Leaf</tissue>
    </source>
</reference>
<dbReference type="PANTHER" id="PTHR33076">
    <property type="entry name" value="NON-SPECIFIC LIPID-TRANSFER PROTEIN 2-RELATED"/>
    <property type="match status" value="1"/>
</dbReference>